<gene>
    <name evidence="1" type="ORF">MES4922_40195</name>
</gene>
<organism evidence="1 2">
    <name type="scientific">Mesorhizobium ventifaucium</name>
    <dbReference type="NCBI Taxonomy" id="666020"/>
    <lineage>
        <taxon>Bacteria</taxon>
        <taxon>Pseudomonadati</taxon>
        <taxon>Pseudomonadota</taxon>
        <taxon>Alphaproteobacteria</taxon>
        <taxon>Hyphomicrobiales</taxon>
        <taxon>Phyllobacteriaceae</taxon>
        <taxon>Mesorhizobium</taxon>
    </lineage>
</organism>
<protein>
    <submittedName>
        <fullName evidence="1">Uncharacterized protein</fullName>
    </submittedName>
</protein>
<evidence type="ECO:0000313" key="2">
    <source>
        <dbReference type="Proteomes" id="UP001152604"/>
    </source>
</evidence>
<evidence type="ECO:0000313" key="1">
    <source>
        <dbReference type="EMBL" id="CAH2405349.1"/>
    </source>
</evidence>
<sequence length="42" mass="4953">MATTTRPIHIEFSYGLLARLEAYVETGILCFRRISKRKFIHL</sequence>
<name>A0ABN8K770_9HYPH</name>
<comment type="caution">
    <text evidence="1">The sequence shown here is derived from an EMBL/GenBank/DDBJ whole genome shotgun (WGS) entry which is preliminary data.</text>
</comment>
<accession>A0ABN8K770</accession>
<proteinExistence type="predicted"/>
<keyword evidence="2" id="KW-1185">Reference proteome</keyword>
<reference evidence="1" key="1">
    <citation type="submission" date="2022-03" db="EMBL/GenBank/DDBJ databases">
        <authorList>
            <person name="Brunel B."/>
        </authorList>
    </citation>
    <scope>NUCLEOTIDE SEQUENCE</scope>
    <source>
        <strain evidence="1">STM4922sample</strain>
    </source>
</reference>
<dbReference type="Proteomes" id="UP001152604">
    <property type="component" value="Unassembled WGS sequence"/>
</dbReference>
<dbReference type="EMBL" id="CAKXZS010000034">
    <property type="protein sequence ID" value="CAH2405349.1"/>
    <property type="molecule type" value="Genomic_DNA"/>
</dbReference>